<name>A0A699X8C9_TANCI</name>
<organism evidence="1">
    <name type="scientific">Tanacetum cinerariifolium</name>
    <name type="common">Dalmatian daisy</name>
    <name type="synonym">Chrysanthemum cinerariifolium</name>
    <dbReference type="NCBI Taxonomy" id="118510"/>
    <lineage>
        <taxon>Eukaryota</taxon>
        <taxon>Viridiplantae</taxon>
        <taxon>Streptophyta</taxon>
        <taxon>Embryophyta</taxon>
        <taxon>Tracheophyta</taxon>
        <taxon>Spermatophyta</taxon>
        <taxon>Magnoliopsida</taxon>
        <taxon>eudicotyledons</taxon>
        <taxon>Gunneridae</taxon>
        <taxon>Pentapetalae</taxon>
        <taxon>asterids</taxon>
        <taxon>campanulids</taxon>
        <taxon>Asterales</taxon>
        <taxon>Asteraceae</taxon>
        <taxon>Asteroideae</taxon>
        <taxon>Anthemideae</taxon>
        <taxon>Anthemidinae</taxon>
        <taxon>Tanacetum</taxon>
    </lineage>
</organism>
<feature type="non-terminal residue" evidence="1">
    <location>
        <position position="99"/>
    </location>
</feature>
<reference evidence="1" key="1">
    <citation type="journal article" date="2019" name="Sci. Rep.">
        <title>Draft genome of Tanacetum cinerariifolium, the natural source of mosquito coil.</title>
        <authorList>
            <person name="Yamashiro T."/>
            <person name="Shiraishi A."/>
            <person name="Satake H."/>
            <person name="Nakayama K."/>
        </authorList>
    </citation>
    <scope>NUCLEOTIDE SEQUENCE</scope>
</reference>
<dbReference type="EMBL" id="BKCJ011802162">
    <property type="protein sequence ID" value="GFD54086.1"/>
    <property type="molecule type" value="Genomic_DNA"/>
</dbReference>
<accession>A0A699X8C9</accession>
<proteinExistence type="predicted"/>
<sequence>DLAELAASLYKTFREFSADCHKLEPNTPAIDFFWDTYCCFGQCTEHFVRENYHLGVAEWSWPAFEGLSQDPFLRELSVRMWTTGKYRCCVPPGTPSSPD</sequence>
<dbReference type="AlphaFoldDB" id="A0A699X8C9"/>
<evidence type="ECO:0000313" key="1">
    <source>
        <dbReference type="EMBL" id="GFD54086.1"/>
    </source>
</evidence>
<gene>
    <name evidence="1" type="ORF">Tci_926055</name>
</gene>
<comment type="caution">
    <text evidence="1">The sequence shown here is derived from an EMBL/GenBank/DDBJ whole genome shotgun (WGS) entry which is preliminary data.</text>
</comment>
<protein>
    <submittedName>
        <fullName evidence="1">Uncharacterized protein</fullName>
    </submittedName>
</protein>
<feature type="non-terminal residue" evidence="1">
    <location>
        <position position="1"/>
    </location>
</feature>